<keyword evidence="3" id="KW-1185">Reference proteome</keyword>
<name>A0AAV6TNX5_9ARAC</name>
<evidence type="ECO:0000313" key="3">
    <source>
        <dbReference type="Proteomes" id="UP000827092"/>
    </source>
</evidence>
<evidence type="ECO:0000256" key="1">
    <source>
        <dbReference type="SAM" id="MobiDB-lite"/>
    </source>
</evidence>
<feature type="compositionally biased region" description="Polar residues" evidence="1">
    <location>
        <begin position="22"/>
        <end position="36"/>
    </location>
</feature>
<organism evidence="2 3">
    <name type="scientific">Oedothorax gibbosus</name>
    <dbReference type="NCBI Taxonomy" id="931172"/>
    <lineage>
        <taxon>Eukaryota</taxon>
        <taxon>Metazoa</taxon>
        <taxon>Ecdysozoa</taxon>
        <taxon>Arthropoda</taxon>
        <taxon>Chelicerata</taxon>
        <taxon>Arachnida</taxon>
        <taxon>Araneae</taxon>
        <taxon>Araneomorphae</taxon>
        <taxon>Entelegynae</taxon>
        <taxon>Araneoidea</taxon>
        <taxon>Linyphiidae</taxon>
        <taxon>Erigoninae</taxon>
        <taxon>Oedothorax</taxon>
    </lineage>
</organism>
<dbReference type="Proteomes" id="UP000827092">
    <property type="component" value="Unassembled WGS sequence"/>
</dbReference>
<sequence>MFALFDPYRGTVLPTHIEPLTTDGQKAPTTRSQSTRRYLGGSHTLTLAPGPTQYPRGVAAIPLQSRERVRIEVKPPMRTRSVRGQGTSETGSEAVMDPDRFRFWGTGAEVVWCRVVWCC</sequence>
<protein>
    <submittedName>
        <fullName evidence="2">Uncharacterized protein</fullName>
    </submittedName>
</protein>
<reference evidence="2 3" key="1">
    <citation type="journal article" date="2022" name="Nat. Ecol. Evol.">
        <title>A masculinizing supergene underlies an exaggerated male reproductive morph in a spider.</title>
        <authorList>
            <person name="Hendrickx F."/>
            <person name="De Corte Z."/>
            <person name="Sonet G."/>
            <person name="Van Belleghem S.M."/>
            <person name="Kostlbacher S."/>
            <person name="Vangestel C."/>
        </authorList>
    </citation>
    <scope>NUCLEOTIDE SEQUENCE [LARGE SCALE GENOMIC DNA]</scope>
    <source>
        <strain evidence="2">W744_W776</strain>
    </source>
</reference>
<proteinExistence type="predicted"/>
<evidence type="ECO:0000313" key="2">
    <source>
        <dbReference type="EMBL" id="KAG8173309.1"/>
    </source>
</evidence>
<feature type="region of interest" description="Disordered" evidence="1">
    <location>
        <begin position="19"/>
        <end position="51"/>
    </location>
</feature>
<dbReference type="AlphaFoldDB" id="A0AAV6TNX5"/>
<comment type="caution">
    <text evidence="2">The sequence shown here is derived from an EMBL/GenBank/DDBJ whole genome shotgun (WGS) entry which is preliminary data.</text>
</comment>
<accession>A0AAV6TNX5</accession>
<gene>
    <name evidence="2" type="ORF">JTE90_029690</name>
</gene>
<dbReference type="EMBL" id="JAFNEN010001885">
    <property type="protein sequence ID" value="KAG8173309.1"/>
    <property type="molecule type" value="Genomic_DNA"/>
</dbReference>